<name>A0ABP1CIE0_9APHY</name>
<evidence type="ECO:0000313" key="2">
    <source>
        <dbReference type="Proteomes" id="UP001497453"/>
    </source>
</evidence>
<dbReference type="Proteomes" id="UP001497453">
    <property type="component" value="Chromosome 1"/>
</dbReference>
<keyword evidence="2" id="KW-1185">Reference proteome</keyword>
<gene>
    <name evidence="1" type="ORF">GFSPODELE1_LOCUS754</name>
</gene>
<sequence>MSPTCTIPYEVLLEFINDSSDTATMQVFRGEDGTRTGATLLIHRGESISLVLTAGSLYQYGLRHRGREANVSVKVWQDVQCRLSTIFSGSILHRSQEELASKGVKITLSPADFVINGEARRLG</sequence>
<reference evidence="2" key="1">
    <citation type="submission" date="2024-04" db="EMBL/GenBank/DDBJ databases">
        <authorList>
            <person name="Shaw F."/>
            <person name="Minotto A."/>
        </authorList>
    </citation>
    <scope>NUCLEOTIDE SEQUENCE [LARGE SCALE GENOMIC DNA]</scope>
</reference>
<proteinExistence type="predicted"/>
<dbReference type="EMBL" id="OZ037944">
    <property type="protein sequence ID" value="CAL1695445.1"/>
    <property type="molecule type" value="Genomic_DNA"/>
</dbReference>
<evidence type="ECO:0000313" key="1">
    <source>
        <dbReference type="EMBL" id="CAL1695445.1"/>
    </source>
</evidence>
<organism evidence="1 2">
    <name type="scientific">Somion occarium</name>
    <dbReference type="NCBI Taxonomy" id="3059160"/>
    <lineage>
        <taxon>Eukaryota</taxon>
        <taxon>Fungi</taxon>
        <taxon>Dikarya</taxon>
        <taxon>Basidiomycota</taxon>
        <taxon>Agaricomycotina</taxon>
        <taxon>Agaricomycetes</taxon>
        <taxon>Polyporales</taxon>
        <taxon>Cerrenaceae</taxon>
        <taxon>Somion</taxon>
    </lineage>
</organism>
<accession>A0ABP1CIE0</accession>
<protein>
    <submittedName>
        <fullName evidence="1">Uncharacterized protein</fullName>
    </submittedName>
</protein>